<comment type="caution">
    <text evidence="1">The sequence shown here is derived from an EMBL/GenBank/DDBJ whole genome shotgun (WGS) entry which is preliminary data.</text>
</comment>
<dbReference type="Proteomes" id="UP000798488">
    <property type="component" value="Unassembled WGS sequence"/>
</dbReference>
<organism evidence="1 2">
    <name type="scientific">Sporotomaculum syntrophicum</name>
    <dbReference type="NCBI Taxonomy" id="182264"/>
    <lineage>
        <taxon>Bacteria</taxon>
        <taxon>Bacillati</taxon>
        <taxon>Bacillota</taxon>
        <taxon>Clostridia</taxon>
        <taxon>Eubacteriales</taxon>
        <taxon>Desulfallaceae</taxon>
        <taxon>Sporotomaculum</taxon>
    </lineage>
</organism>
<dbReference type="EMBL" id="LSRS01000009">
    <property type="protein sequence ID" value="KAF1083816.1"/>
    <property type="molecule type" value="Genomic_DNA"/>
</dbReference>
<name>A0A9D3AWZ2_9FIRM</name>
<evidence type="ECO:0008006" key="3">
    <source>
        <dbReference type="Google" id="ProtNLM"/>
    </source>
</evidence>
<dbReference type="RefSeq" id="WP_161823241.1">
    <property type="nucleotide sequence ID" value="NZ_LSRS01000009.1"/>
</dbReference>
<accession>A0A9D3AWZ2</accession>
<sequence>MRVKKGRWSRYQILRSDTELSKHLTQAELLNSESLDMYINQYQNVQIMPCYGYERIFISSLGQGHYKVHAYHKEEMFSNIIGLYDNLINRGILKSKKYYVVQPSLQEGEREYLVTMQRIAVTRQWEEPLSEPRQDTNMVACNSLAKQAVECLEESLTEYMTVVVKIIIDEKGQAYVADIQAHPPSSKWAQYQVLNGTGEDLYLIPETQLFDESSFFYLLQKYKQVFIKPTIGQLGFGIAQVTLKENNAYEVHSGRISKEIFNETYLIKHFA</sequence>
<dbReference type="Pfam" id="PF14398">
    <property type="entry name" value="ATPgrasp_YheCD"/>
    <property type="match status" value="1"/>
</dbReference>
<reference evidence="1" key="1">
    <citation type="submission" date="2016-02" db="EMBL/GenBank/DDBJ databases">
        <title>Draft Genome Sequence of Sporotomaculum syntrophicum Strain FB, a Syntrophic Benzoate Degrader.</title>
        <authorList>
            <person name="Nobu M.K."/>
            <person name="Narihiro T."/>
            <person name="Qiu Y.-L."/>
            <person name="Ohashi A."/>
            <person name="Liu W.-T."/>
            <person name="Yuji S."/>
        </authorList>
    </citation>
    <scope>NUCLEOTIDE SEQUENCE</scope>
    <source>
        <strain evidence="1">FB</strain>
    </source>
</reference>
<dbReference type="AlphaFoldDB" id="A0A9D3AWZ2"/>
<dbReference type="OrthoDB" id="1809801at2"/>
<dbReference type="InterPro" id="IPR026838">
    <property type="entry name" value="YheC/D"/>
</dbReference>
<proteinExistence type="predicted"/>
<evidence type="ECO:0000313" key="2">
    <source>
        <dbReference type="Proteomes" id="UP000798488"/>
    </source>
</evidence>
<gene>
    <name evidence="1" type="ORF">SPSYN_02972</name>
</gene>
<protein>
    <recommendedName>
        <fullName evidence="3">ATP-grasp domain-containing protein</fullName>
    </recommendedName>
</protein>
<evidence type="ECO:0000313" key="1">
    <source>
        <dbReference type="EMBL" id="KAF1083816.1"/>
    </source>
</evidence>
<keyword evidence="2" id="KW-1185">Reference proteome</keyword>